<organism evidence="3 4">
    <name type="scientific">Ceratopteris richardii</name>
    <name type="common">Triangle waterfern</name>
    <dbReference type="NCBI Taxonomy" id="49495"/>
    <lineage>
        <taxon>Eukaryota</taxon>
        <taxon>Viridiplantae</taxon>
        <taxon>Streptophyta</taxon>
        <taxon>Embryophyta</taxon>
        <taxon>Tracheophyta</taxon>
        <taxon>Polypodiopsida</taxon>
        <taxon>Polypodiidae</taxon>
        <taxon>Polypodiales</taxon>
        <taxon>Pteridineae</taxon>
        <taxon>Pteridaceae</taxon>
        <taxon>Parkerioideae</taxon>
        <taxon>Ceratopteris</taxon>
    </lineage>
</organism>
<dbReference type="InterPro" id="IPR025521">
    <property type="entry name" value="Neprosin_propep"/>
</dbReference>
<dbReference type="InterPro" id="IPR053168">
    <property type="entry name" value="Glutamic_endopeptidase"/>
</dbReference>
<reference evidence="3" key="1">
    <citation type="submission" date="2021-08" db="EMBL/GenBank/DDBJ databases">
        <title>WGS assembly of Ceratopteris richardii.</title>
        <authorList>
            <person name="Marchant D.B."/>
            <person name="Chen G."/>
            <person name="Jenkins J."/>
            <person name="Shu S."/>
            <person name="Leebens-Mack J."/>
            <person name="Grimwood J."/>
            <person name="Schmutz J."/>
            <person name="Soltis P."/>
            <person name="Soltis D."/>
            <person name="Chen Z.-H."/>
        </authorList>
    </citation>
    <scope>NUCLEOTIDE SEQUENCE</scope>
    <source>
        <strain evidence="3">Whitten #5841</strain>
        <tissue evidence="3">Leaf</tissue>
    </source>
</reference>
<dbReference type="OMA" id="RRNDAPD"/>
<feature type="region of interest" description="Disordered" evidence="1">
    <location>
        <begin position="189"/>
        <end position="212"/>
    </location>
</feature>
<protein>
    <recommendedName>
        <fullName evidence="2">Neprosin PEP catalytic domain-containing protein</fullName>
    </recommendedName>
</protein>
<dbReference type="PANTHER" id="PTHR31589">
    <property type="entry name" value="PROTEIN, PUTATIVE (DUF239)-RELATED-RELATED"/>
    <property type="match status" value="1"/>
</dbReference>
<dbReference type="InterPro" id="IPR004314">
    <property type="entry name" value="Neprosin"/>
</dbReference>
<dbReference type="OrthoDB" id="1906991at2759"/>
<dbReference type="EMBL" id="CM035435">
    <property type="protein sequence ID" value="KAH7289893.1"/>
    <property type="molecule type" value="Genomic_DNA"/>
</dbReference>
<sequence>MDTSTPNMALLRRRRVQDICHEPVILILLMFSLIPISEARGMHHSPISGPQEGALPVDKHQTDNMGRWANSDEYISSARSGGRQLQSKGKQLLGSTGKEPVISIQSSDGDVIDCLLQEHQPAFDHPLLKNHKFQSFPTSFPTRFHGSKVARHRIRRPIPVPQIWHNNGSCPAGTIPVRRTSDADIMRWSESSSTPRAYGRKTHKPAKTPYSREKANIEGDPLASISINGDGPFNHEHAIAYFRQEDLFGASAVMSVWDPWVEVANEFSLSQIWILGGSFDEDLNSIEAGWQVSPELYGDGQPRLFIYWTSDGYQATGCYNLLCSGFIQTSDTVAIGAAISPISKVGGGQYQIEIMIWKDPRQGNWWMAFEGSHVVGYWPAELFTYLSDFAANMVEWGGEIVNSQTYGRHTATQMGSGRFAEGGFGSAGFFHSLQVVDSNNNLQAVGGGLQTLAENSDCYDIKSVEDPNWGSGFYFGGPGHNQLCP</sequence>
<evidence type="ECO:0000256" key="1">
    <source>
        <dbReference type="SAM" id="MobiDB-lite"/>
    </source>
</evidence>
<dbReference type="PROSITE" id="PS52045">
    <property type="entry name" value="NEPROSIN_PEP_CD"/>
    <property type="match status" value="1"/>
</dbReference>
<evidence type="ECO:0000313" key="4">
    <source>
        <dbReference type="Proteomes" id="UP000825935"/>
    </source>
</evidence>
<dbReference type="Gene3D" id="3.90.1320.10">
    <property type="entry name" value="Outer-capsid protein sigma 3, large lobe"/>
    <property type="match status" value="1"/>
</dbReference>
<evidence type="ECO:0000313" key="3">
    <source>
        <dbReference type="EMBL" id="KAH7289892.1"/>
    </source>
</evidence>
<accession>A0A8T2R0G2</accession>
<dbReference type="Pfam" id="PF03080">
    <property type="entry name" value="Neprosin"/>
    <property type="match status" value="1"/>
</dbReference>
<comment type="caution">
    <text evidence="3">The sequence shown here is derived from an EMBL/GenBank/DDBJ whole genome shotgun (WGS) entry which is preliminary data.</text>
</comment>
<dbReference type="Proteomes" id="UP000825935">
    <property type="component" value="Chromosome 30"/>
</dbReference>
<keyword evidence="4" id="KW-1185">Reference proteome</keyword>
<dbReference type="PANTHER" id="PTHR31589:SF110">
    <property type="entry name" value="PROTEIN, PUTATIVE (DUF239)-RELATED"/>
    <property type="match status" value="1"/>
</dbReference>
<name>A0A8T2R0G2_CERRI</name>
<evidence type="ECO:0000259" key="2">
    <source>
        <dbReference type="PROSITE" id="PS52045"/>
    </source>
</evidence>
<dbReference type="AlphaFoldDB" id="A0A8T2R0G2"/>
<dbReference type="EMBL" id="CM035435">
    <property type="protein sequence ID" value="KAH7289892.1"/>
    <property type="molecule type" value="Genomic_DNA"/>
</dbReference>
<feature type="domain" description="Neprosin PEP catalytic" evidence="2">
    <location>
        <begin position="229"/>
        <end position="485"/>
    </location>
</feature>
<dbReference type="Pfam" id="PF14365">
    <property type="entry name" value="Neprosin_AP"/>
    <property type="match status" value="1"/>
</dbReference>
<gene>
    <name evidence="3" type="ORF">KP509_30G023000</name>
</gene>
<proteinExistence type="predicted"/>